<accession>A0A518DWU3</accession>
<keyword evidence="1" id="KW-0812">Transmembrane</keyword>
<dbReference type="RefSeq" id="WP_145054943.1">
    <property type="nucleotide sequence ID" value="NZ_CP036433.1"/>
</dbReference>
<keyword evidence="3" id="KW-1185">Reference proteome</keyword>
<name>A0A518DWU3_9BACT</name>
<dbReference type="AlphaFoldDB" id="A0A518DWU3"/>
<dbReference type="EMBL" id="CP036433">
    <property type="protein sequence ID" value="QDU96301.1"/>
    <property type="molecule type" value="Genomic_DNA"/>
</dbReference>
<keyword evidence="1" id="KW-1133">Transmembrane helix</keyword>
<evidence type="ECO:0000313" key="3">
    <source>
        <dbReference type="Proteomes" id="UP000317648"/>
    </source>
</evidence>
<proteinExistence type="predicted"/>
<feature type="transmembrane region" description="Helical" evidence="1">
    <location>
        <begin position="6"/>
        <end position="28"/>
    </location>
</feature>
<feature type="transmembrane region" description="Helical" evidence="1">
    <location>
        <begin position="35"/>
        <end position="57"/>
    </location>
</feature>
<protein>
    <recommendedName>
        <fullName evidence="4">Tim44-like domain protein</fullName>
    </recommendedName>
</protein>
<dbReference type="Proteomes" id="UP000317648">
    <property type="component" value="Chromosome"/>
</dbReference>
<reference evidence="2 3" key="1">
    <citation type="submission" date="2019-02" db="EMBL/GenBank/DDBJ databases">
        <title>Deep-cultivation of Planctomycetes and their phenomic and genomic characterization uncovers novel biology.</title>
        <authorList>
            <person name="Wiegand S."/>
            <person name="Jogler M."/>
            <person name="Boedeker C."/>
            <person name="Pinto D."/>
            <person name="Vollmers J."/>
            <person name="Rivas-Marin E."/>
            <person name="Kohn T."/>
            <person name="Peeters S.H."/>
            <person name="Heuer A."/>
            <person name="Rast P."/>
            <person name="Oberbeckmann S."/>
            <person name="Bunk B."/>
            <person name="Jeske O."/>
            <person name="Meyerdierks A."/>
            <person name="Storesund J.E."/>
            <person name="Kallscheuer N."/>
            <person name="Luecker S."/>
            <person name="Lage O.M."/>
            <person name="Pohl T."/>
            <person name="Merkel B.J."/>
            <person name="Hornburger P."/>
            <person name="Mueller R.-W."/>
            <person name="Bruemmer F."/>
            <person name="Labrenz M."/>
            <person name="Spormann A.M."/>
            <person name="Op den Camp H."/>
            <person name="Overmann J."/>
            <person name="Amann R."/>
            <person name="Jetten M.S.M."/>
            <person name="Mascher T."/>
            <person name="Medema M.H."/>
            <person name="Devos D.P."/>
            <person name="Kaster A.-K."/>
            <person name="Ovreas L."/>
            <person name="Rohde M."/>
            <person name="Galperin M.Y."/>
            <person name="Jogler C."/>
        </authorList>
    </citation>
    <scope>NUCLEOTIDE SEQUENCE [LARGE SCALE GENOMIC DNA]</scope>
    <source>
        <strain evidence="2 3">Pla85_3_4</strain>
    </source>
</reference>
<sequence>MMNELLEHPVLIGCVGGVIVLAMGYTWLQQGGWKLLAATVTALVLTCLLLVVERVVVTPREEVRNSLDAIARDFETNDMQRILSHVSKTAPDIRARASGEFPRHTFKDIRITSFDKITFDPGQPPRAQVSLRVSLVGDFYVGEINKGQVPNMRAVRAVKITLLKEDGDWKVSDYQHGPPQSVLE</sequence>
<evidence type="ECO:0000256" key="1">
    <source>
        <dbReference type="SAM" id="Phobius"/>
    </source>
</evidence>
<gene>
    <name evidence="2" type="ORF">Pla8534_41210</name>
</gene>
<evidence type="ECO:0000313" key="2">
    <source>
        <dbReference type="EMBL" id="QDU96301.1"/>
    </source>
</evidence>
<dbReference type="KEGG" id="lcre:Pla8534_41210"/>
<dbReference type="OrthoDB" id="281279at2"/>
<organism evidence="2 3">
    <name type="scientific">Lignipirellula cremea</name>
    <dbReference type="NCBI Taxonomy" id="2528010"/>
    <lineage>
        <taxon>Bacteria</taxon>
        <taxon>Pseudomonadati</taxon>
        <taxon>Planctomycetota</taxon>
        <taxon>Planctomycetia</taxon>
        <taxon>Pirellulales</taxon>
        <taxon>Pirellulaceae</taxon>
        <taxon>Lignipirellula</taxon>
    </lineage>
</organism>
<keyword evidence="1" id="KW-0472">Membrane</keyword>
<evidence type="ECO:0008006" key="4">
    <source>
        <dbReference type="Google" id="ProtNLM"/>
    </source>
</evidence>